<dbReference type="EC" id="2.7.7.24" evidence="3 10"/>
<keyword evidence="8 10" id="KW-0460">Magnesium</keyword>
<dbReference type="Gene3D" id="3.90.550.10">
    <property type="entry name" value="Spore Coat Polysaccharide Biosynthesis Protein SpsA, Chain A"/>
    <property type="match status" value="1"/>
</dbReference>
<keyword evidence="7 10" id="KW-0479">Metal-binding</keyword>
<comment type="similarity">
    <text evidence="2 10">Belongs to the glucose-1-phosphate thymidylyltransferase family.</text>
</comment>
<comment type="cofactor">
    <cofactor evidence="1">
        <name>Mg(2+)</name>
        <dbReference type="ChEBI" id="CHEBI:18420"/>
    </cofactor>
</comment>
<feature type="domain" description="Nucleotidyl transferase" evidence="11">
    <location>
        <begin position="3"/>
        <end position="229"/>
    </location>
</feature>
<accession>A0ABP9A1P4</accession>
<dbReference type="NCBIfam" id="TIGR01207">
    <property type="entry name" value="rmlA"/>
    <property type="match status" value="1"/>
</dbReference>
<evidence type="ECO:0000256" key="6">
    <source>
        <dbReference type="ARBA" id="ARBA00022695"/>
    </source>
</evidence>
<keyword evidence="13" id="KW-1185">Reference proteome</keyword>
<dbReference type="Proteomes" id="UP001501147">
    <property type="component" value="Unassembled WGS sequence"/>
</dbReference>
<comment type="caution">
    <text evidence="12">The sequence shown here is derived from an EMBL/GenBank/DDBJ whole genome shotgun (WGS) entry which is preliminary data.</text>
</comment>
<dbReference type="PANTHER" id="PTHR43532">
    <property type="entry name" value="GLUCOSE-1-PHOSPHATE THYMIDYLYLTRANSFERASE"/>
    <property type="match status" value="1"/>
</dbReference>
<dbReference type="InterPro" id="IPR005907">
    <property type="entry name" value="G1P_thy_trans_s"/>
</dbReference>
<comment type="function">
    <text evidence="10">Catalyzes the formation of dTDP-glucose, from dTTP and glucose 1-phosphate, as well as its pyrophosphorolysis.</text>
</comment>
<keyword evidence="6 10" id="KW-0548">Nucleotidyltransferase</keyword>
<reference evidence="13" key="1">
    <citation type="journal article" date="2019" name="Int. J. Syst. Evol. Microbiol.">
        <title>The Global Catalogue of Microorganisms (GCM) 10K type strain sequencing project: providing services to taxonomists for standard genome sequencing and annotation.</title>
        <authorList>
            <consortium name="The Broad Institute Genomics Platform"/>
            <consortium name="The Broad Institute Genome Sequencing Center for Infectious Disease"/>
            <person name="Wu L."/>
            <person name="Ma J."/>
        </authorList>
    </citation>
    <scope>NUCLEOTIDE SEQUENCE [LARGE SCALE GENOMIC DNA]</scope>
    <source>
        <strain evidence="13">JCM 18324</strain>
    </source>
</reference>
<evidence type="ECO:0000256" key="8">
    <source>
        <dbReference type="ARBA" id="ARBA00022842"/>
    </source>
</evidence>
<dbReference type="PANTHER" id="PTHR43532:SF1">
    <property type="entry name" value="GLUCOSE-1-PHOSPHATE THYMIDYLYLTRANSFERASE 1"/>
    <property type="match status" value="1"/>
</dbReference>
<evidence type="ECO:0000259" key="11">
    <source>
        <dbReference type="Pfam" id="PF00483"/>
    </source>
</evidence>
<gene>
    <name evidence="12" type="primary">rfbA</name>
    <name evidence="12" type="ORF">GCM10023329_18400</name>
</gene>
<dbReference type="RefSeq" id="WP_345611886.1">
    <property type="nucleotide sequence ID" value="NZ_BAABJV010000003.1"/>
</dbReference>
<dbReference type="InterPro" id="IPR005835">
    <property type="entry name" value="NTP_transferase_dom"/>
</dbReference>
<organism evidence="12 13">
    <name type="scientific">Streptomyces sanyensis</name>
    <dbReference type="NCBI Taxonomy" id="568869"/>
    <lineage>
        <taxon>Bacteria</taxon>
        <taxon>Bacillati</taxon>
        <taxon>Actinomycetota</taxon>
        <taxon>Actinomycetes</taxon>
        <taxon>Kitasatosporales</taxon>
        <taxon>Streptomycetaceae</taxon>
        <taxon>Streptomyces</taxon>
    </lineage>
</organism>
<evidence type="ECO:0000256" key="1">
    <source>
        <dbReference type="ARBA" id="ARBA00001946"/>
    </source>
</evidence>
<evidence type="ECO:0000256" key="7">
    <source>
        <dbReference type="ARBA" id="ARBA00022723"/>
    </source>
</evidence>
<evidence type="ECO:0000256" key="2">
    <source>
        <dbReference type="ARBA" id="ARBA00010480"/>
    </source>
</evidence>
<evidence type="ECO:0000256" key="5">
    <source>
        <dbReference type="ARBA" id="ARBA00022679"/>
    </source>
</evidence>
<evidence type="ECO:0000256" key="3">
    <source>
        <dbReference type="ARBA" id="ARBA00012461"/>
    </source>
</evidence>
<sequence>MRGIILAGGSGSRLWPLTRAVCKQLLPIHDKPMVYYPLSTLMMAGIQDFLIITSPDALAQFRRLLGDGSGLGIRVGYAVQPSPGGIAQALVIGESFIGGEPVALALGDNVFHGTGLGEQLRAHTSPAGARIFAHQVADPRDYGVVEFDADGRVLSLEEKPARPRSRYAVPGLYFYDGQAPEIARGVRPGSRGEVEITEVNREYLRRGRLAVTVLERGVVWQDAGTVGGISATSEYVRVVEERQGLKIGCPEEVAWRLGHIDDGQLRALAEPLVPSGYGRYLLRLLQDDG</sequence>
<evidence type="ECO:0000313" key="12">
    <source>
        <dbReference type="EMBL" id="GAA4771417.1"/>
    </source>
</evidence>
<dbReference type="InterPro" id="IPR029044">
    <property type="entry name" value="Nucleotide-diphossugar_trans"/>
</dbReference>
<keyword evidence="5 10" id="KW-0808">Transferase</keyword>
<comment type="catalytic activity">
    <reaction evidence="9 10">
        <text>dTTP + alpha-D-glucose 1-phosphate + H(+) = dTDP-alpha-D-glucose + diphosphate</text>
        <dbReference type="Rhea" id="RHEA:15225"/>
        <dbReference type="ChEBI" id="CHEBI:15378"/>
        <dbReference type="ChEBI" id="CHEBI:33019"/>
        <dbReference type="ChEBI" id="CHEBI:37568"/>
        <dbReference type="ChEBI" id="CHEBI:57477"/>
        <dbReference type="ChEBI" id="CHEBI:58601"/>
        <dbReference type="EC" id="2.7.7.24"/>
    </reaction>
</comment>
<evidence type="ECO:0000256" key="10">
    <source>
        <dbReference type="RuleBase" id="RU003706"/>
    </source>
</evidence>
<evidence type="ECO:0000313" key="13">
    <source>
        <dbReference type="Proteomes" id="UP001501147"/>
    </source>
</evidence>
<name>A0ABP9A1P4_9ACTN</name>
<dbReference type="EMBL" id="BAABJV010000003">
    <property type="protein sequence ID" value="GAA4771417.1"/>
    <property type="molecule type" value="Genomic_DNA"/>
</dbReference>
<protein>
    <recommendedName>
        <fullName evidence="4 10">Glucose-1-phosphate thymidylyltransferase</fullName>
        <ecNumber evidence="3 10">2.7.7.24</ecNumber>
    </recommendedName>
</protein>
<evidence type="ECO:0000256" key="4">
    <source>
        <dbReference type="ARBA" id="ARBA00017654"/>
    </source>
</evidence>
<dbReference type="SUPFAM" id="SSF53448">
    <property type="entry name" value="Nucleotide-diphospho-sugar transferases"/>
    <property type="match status" value="1"/>
</dbReference>
<dbReference type="Pfam" id="PF00483">
    <property type="entry name" value="NTP_transferase"/>
    <property type="match status" value="1"/>
</dbReference>
<evidence type="ECO:0000256" key="9">
    <source>
        <dbReference type="ARBA" id="ARBA00049336"/>
    </source>
</evidence>
<proteinExistence type="inferred from homology"/>